<accession>I4EX61</accession>
<reference evidence="2 3" key="1">
    <citation type="journal article" date="2012" name="J. Bacteriol.">
        <title>Genome Sequence of Radiation-Resistant Modestobacter marinus Strain BC501, a Representative Actinobacterium That Thrives on Calcareous Stone Surfaces.</title>
        <authorList>
            <person name="Normand P."/>
            <person name="Gury J."/>
            <person name="Pujic P."/>
            <person name="Chouaia B."/>
            <person name="Crotti E."/>
            <person name="Brusetti L."/>
            <person name="Daffonchio D."/>
            <person name="Vacherie B."/>
            <person name="Barbe V."/>
            <person name="Medigue C."/>
            <person name="Calteau A."/>
            <person name="Ghodhbane-Gtari F."/>
            <person name="Essoussi I."/>
            <person name="Nouioui I."/>
            <person name="Abbassi-Ghozzi I."/>
            <person name="Gtari M."/>
        </authorList>
    </citation>
    <scope>NUCLEOTIDE SEQUENCE [LARGE SCALE GENOMIC DNA]</scope>
    <source>
        <strain evidence="3">BC 501</strain>
    </source>
</reference>
<feature type="compositionally biased region" description="Basic and acidic residues" evidence="1">
    <location>
        <begin position="18"/>
        <end position="29"/>
    </location>
</feature>
<dbReference type="EMBL" id="FO203431">
    <property type="protein sequence ID" value="CCH87974.1"/>
    <property type="molecule type" value="Genomic_DNA"/>
</dbReference>
<dbReference type="HOGENOM" id="CLU_1545899_0_0_11"/>
<evidence type="ECO:0000313" key="3">
    <source>
        <dbReference type="Proteomes" id="UP000006461"/>
    </source>
</evidence>
<organism evidence="2 3">
    <name type="scientific">Modestobacter italicus (strain DSM 44449 / CECT 9708 / BC 501)</name>
    <dbReference type="NCBI Taxonomy" id="2732864"/>
    <lineage>
        <taxon>Bacteria</taxon>
        <taxon>Bacillati</taxon>
        <taxon>Actinomycetota</taxon>
        <taxon>Actinomycetes</taxon>
        <taxon>Geodermatophilales</taxon>
        <taxon>Geodermatophilaceae</taxon>
        <taxon>Modestobacter</taxon>
    </lineage>
</organism>
<proteinExistence type="predicted"/>
<dbReference type="KEGG" id="mmar:MODMU_2545"/>
<gene>
    <name evidence="2" type="ordered locus">MODMU_2545</name>
</gene>
<dbReference type="Proteomes" id="UP000006461">
    <property type="component" value="Chromosome"/>
</dbReference>
<evidence type="ECO:0000256" key="1">
    <source>
        <dbReference type="SAM" id="MobiDB-lite"/>
    </source>
</evidence>
<feature type="region of interest" description="Disordered" evidence="1">
    <location>
        <begin position="1"/>
        <end position="40"/>
    </location>
</feature>
<evidence type="ECO:0000313" key="2">
    <source>
        <dbReference type="EMBL" id="CCH87974.1"/>
    </source>
</evidence>
<name>I4EX61_MODI5</name>
<dbReference type="eggNOG" id="ENOG502ZJBG">
    <property type="taxonomic scope" value="Bacteria"/>
</dbReference>
<sequence>MPRRRRSKPSRSAIPAVDRSRSGTHHPGEESTDWLASDGPAESRLRRLETRTCGWCGGPIAVKDRGRIPKWCSPSCRQRAWEQSRAAASGLSATHLVERTVKVPVPIQPTRKDWPRLLHELACQIDDGRIYDRDLNDLAVAIDAVVDAYRRRPWVRAFHRPVPPHRGRWPSQG</sequence>
<protein>
    <submittedName>
        <fullName evidence="2">Uncharacterized protein</fullName>
    </submittedName>
</protein>
<keyword evidence="3" id="KW-1185">Reference proteome</keyword>
<dbReference type="STRING" id="477641.MODMU_2545"/>
<dbReference type="AlphaFoldDB" id="I4EX61"/>